<dbReference type="InterPro" id="IPR012132">
    <property type="entry name" value="GMC_OxRdtase"/>
</dbReference>
<dbReference type="PROSITE" id="PS00624">
    <property type="entry name" value="GMC_OXRED_2"/>
    <property type="match status" value="1"/>
</dbReference>
<dbReference type="PANTHER" id="PTHR11552">
    <property type="entry name" value="GLUCOSE-METHANOL-CHOLINE GMC OXIDOREDUCTASE"/>
    <property type="match status" value="1"/>
</dbReference>
<evidence type="ECO:0000256" key="1">
    <source>
        <dbReference type="ARBA" id="ARBA00010790"/>
    </source>
</evidence>
<keyword evidence="3" id="KW-0812">Transmembrane</keyword>
<dbReference type="InterPro" id="IPR000172">
    <property type="entry name" value="GMC_OxRdtase_N"/>
</dbReference>
<feature type="transmembrane region" description="Helical" evidence="3">
    <location>
        <begin position="346"/>
        <end position="366"/>
    </location>
</feature>
<dbReference type="Proteomes" id="UP001287356">
    <property type="component" value="Unassembled WGS sequence"/>
</dbReference>
<reference evidence="5" key="1">
    <citation type="journal article" date="2023" name="Mol. Phylogenet. Evol.">
        <title>Genome-scale phylogeny and comparative genomics of the fungal order Sordariales.</title>
        <authorList>
            <person name="Hensen N."/>
            <person name="Bonometti L."/>
            <person name="Westerberg I."/>
            <person name="Brannstrom I.O."/>
            <person name="Guillou S."/>
            <person name="Cros-Aarteil S."/>
            <person name="Calhoun S."/>
            <person name="Haridas S."/>
            <person name="Kuo A."/>
            <person name="Mondo S."/>
            <person name="Pangilinan J."/>
            <person name="Riley R."/>
            <person name="LaButti K."/>
            <person name="Andreopoulos B."/>
            <person name="Lipzen A."/>
            <person name="Chen C."/>
            <person name="Yan M."/>
            <person name="Daum C."/>
            <person name="Ng V."/>
            <person name="Clum A."/>
            <person name="Steindorff A."/>
            <person name="Ohm R.A."/>
            <person name="Martin F."/>
            <person name="Silar P."/>
            <person name="Natvig D.O."/>
            <person name="Lalanne C."/>
            <person name="Gautier V."/>
            <person name="Ament-Velasquez S.L."/>
            <person name="Kruys A."/>
            <person name="Hutchinson M.I."/>
            <person name="Powell A.J."/>
            <person name="Barry K."/>
            <person name="Miller A.N."/>
            <person name="Grigoriev I.V."/>
            <person name="Debuchy R."/>
            <person name="Gladieux P."/>
            <person name="Hiltunen Thoren M."/>
            <person name="Johannesson H."/>
        </authorList>
    </citation>
    <scope>NUCLEOTIDE SEQUENCE</scope>
    <source>
        <strain evidence="5">CBS 958.72</strain>
    </source>
</reference>
<keyword evidence="6" id="KW-1185">Reference proteome</keyword>
<evidence type="ECO:0000256" key="3">
    <source>
        <dbReference type="SAM" id="Phobius"/>
    </source>
</evidence>
<dbReference type="EMBL" id="JAULSN010000011">
    <property type="protein sequence ID" value="KAK3361396.1"/>
    <property type="molecule type" value="Genomic_DNA"/>
</dbReference>
<dbReference type="Pfam" id="PF00732">
    <property type="entry name" value="GMC_oxred_N"/>
    <property type="match status" value="1"/>
</dbReference>
<evidence type="ECO:0000256" key="2">
    <source>
        <dbReference type="PIRSR" id="PIRSR000137-1"/>
    </source>
</evidence>
<dbReference type="Gene3D" id="3.50.50.60">
    <property type="entry name" value="FAD/NAD(P)-binding domain"/>
    <property type="match status" value="2"/>
</dbReference>
<dbReference type="Gene3D" id="3.30.560.10">
    <property type="entry name" value="Glucose Oxidase, domain 3"/>
    <property type="match status" value="1"/>
</dbReference>
<proteinExistence type="inferred from homology"/>
<dbReference type="GO" id="GO:0016614">
    <property type="term" value="F:oxidoreductase activity, acting on CH-OH group of donors"/>
    <property type="evidence" value="ECO:0007669"/>
    <property type="project" value="InterPro"/>
</dbReference>
<organism evidence="5 6">
    <name type="scientific">Lasiosphaeria ovina</name>
    <dbReference type="NCBI Taxonomy" id="92902"/>
    <lineage>
        <taxon>Eukaryota</taxon>
        <taxon>Fungi</taxon>
        <taxon>Dikarya</taxon>
        <taxon>Ascomycota</taxon>
        <taxon>Pezizomycotina</taxon>
        <taxon>Sordariomycetes</taxon>
        <taxon>Sordariomycetidae</taxon>
        <taxon>Sordariales</taxon>
        <taxon>Lasiosphaeriaceae</taxon>
        <taxon>Lasiosphaeria</taxon>
    </lineage>
</organism>
<dbReference type="InterPro" id="IPR007867">
    <property type="entry name" value="GMC_OxRtase_C"/>
</dbReference>
<evidence type="ECO:0000313" key="5">
    <source>
        <dbReference type="EMBL" id="KAK3361396.1"/>
    </source>
</evidence>
<dbReference type="PIRSF" id="PIRSF000137">
    <property type="entry name" value="Alcohol_oxidase"/>
    <property type="match status" value="1"/>
</dbReference>
<feature type="active site" description="Proton donor" evidence="2">
    <location>
        <position position="591"/>
    </location>
</feature>
<protein>
    <recommendedName>
        <fullName evidence="4">Glucose-methanol-choline oxidoreductase N-terminal domain-containing protein</fullName>
    </recommendedName>
</protein>
<reference evidence="5" key="2">
    <citation type="submission" date="2023-06" db="EMBL/GenBank/DDBJ databases">
        <authorList>
            <consortium name="Lawrence Berkeley National Laboratory"/>
            <person name="Haridas S."/>
            <person name="Hensen N."/>
            <person name="Bonometti L."/>
            <person name="Westerberg I."/>
            <person name="Brannstrom I.O."/>
            <person name="Guillou S."/>
            <person name="Cros-Aarteil S."/>
            <person name="Calhoun S."/>
            <person name="Kuo A."/>
            <person name="Mondo S."/>
            <person name="Pangilinan J."/>
            <person name="Riley R."/>
            <person name="Labutti K."/>
            <person name="Andreopoulos B."/>
            <person name="Lipzen A."/>
            <person name="Chen C."/>
            <person name="Yanf M."/>
            <person name="Daum C."/>
            <person name="Ng V."/>
            <person name="Clum A."/>
            <person name="Steindorff A."/>
            <person name="Ohm R."/>
            <person name="Martin F."/>
            <person name="Silar P."/>
            <person name="Natvig D."/>
            <person name="Lalanne C."/>
            <person name="Gautier V."/>
            <person name="Ament-Velasquez S.L."/>
            <person name="Kruys A."/>
            <person name="Hutchinson M.I."/>
            <person name="Powell A.J."/>
            <person name="Barry K."/>
            <person name="Miller A.N."/>
            <person name="Grigoriev I.V."/>
            <person name="Debuchy R."/>
            <person name="Gladieux P."/>
            <person name="Thoren M.H."/>
            <person name="Johannesson H."/>
        </authorList>
    </citation>
    <scope>NUCLEOTIDE SEQUENCE</scope>
    <source>
        <strain evidence="5">CBS 958.72</strain>
    </source>
</reference>
<dbReference type="SUPFAM" id="SSF51905">
    <property type="entry name" value="FAD/NAD(P)-binding domain"/>
    <property type="match status" value="1"/>
</dbReference>
<comment type="caution">
    <text evidence="5">The sequence shown here is derived from an EMBL/GenBank/DDBJ whole genome shotgun (WGS) entry which is preliminary data.</text>
</comment>
<comment type="similarity">
    <text evidence="1">Belongs to the GMC oxidoreductase family.</text>
</comment>
<keyword evidence="3" id="KW-1133">Transmembrane helix</keyword>
<evidence type="ECO:0000313" key="6">
    <source>
        <dbReference type="Proteomes" id="UP001287356"/>
    </source>
</evidence>
<dbReference type="AlphaFoldDB" id="A0AAE0JT45"/>
<sequence>MWPFSSSYPEVRAAEVDGQTFDYIIVGGGTAGCVVASRLSEDASVSVLVLEKGHVKDNFLSRMPLLSQNFEFPLLQVVARLSEPISEVGGRRARMWTAEAVGGASRINAMLLTRGLPGGYNRWAHDFGLADWSWDKVEPYFRKSERAVAHPHAAHRGHDGPIENKQADTLLGCIPYVERAARVMGLPVHQDMNDPSASAQGYFHLDQTVNAKGVRVSAYEAWLNRRVATERKSHLTVCTGVVASKLVANQDGTRVEAVKIRNVRPGNGSRDFVVNARREVIVCSGSVCTPQLLMLSGIGPRDQLEQFNIPVVRELDAVGRNLSDHTSFPVLMQLPRKHTLHTLENGLVFFWNLILYILFGTGLLAIGTTARSIFVRTTALDEQTMTVRSEDDEGNSTLDPSMPRNVPDVEVMVIPVNCLAESVPGRVLFGWYSTLVQPFSQGRVELASTDPQDHPKTNYPMLTDQRDLVPMRKATRFSMRLADEFANNCDYPHPAPLIFAPGMDLDWFDSICQPNKGKSWWSAGGQAKPDISPAPGVPVPPLAVGQAPLQKAAVRREKSREHEQQQRRSWQTVSDAEIDEYAKRVCVSSLHFSCTCRMSLDATDGVVDQRLMVHGFENLRVADASVFPQIPSAHTMAPTVMVAERCADFVKSKWAEEKTK</sequence>
<accession>A0AAE0JT45</accession>
<dbReference type="GO" id="GO:0050660">
    <property type="term" value="F:flavin adenine dinucleotide binding"/>
    <property type="evidence" value="ECO:0007669"/>
    <property type="project" value="InterPro"/>
</dbReference>
<feature type="active site" description="Proton acceptor" evidence="2">
    <location>
        <position position="634"/>
    </location>
</feature>
<dbReference type="PANTHER" id="PTHR11552:SF219">
    <property type="entry name" value="GLUCOSE-METHANOL-CHOLINE OXIDOREDUCTASE N-TERMINAL DOMAIN-CONTAINING PROTEIN"/>
    <property type="match status" value="1"/>
</dbReference>
<dbReference type="Pfam" id="PF05199">
    <property type="entry name" value="GMC_oxred_C"/>
    <property type="match status" value="1"/>
</dbReference>
<feature type="domain" description="Glucose-methanol-choline oxidoreductase N-terminal" evidence="4">
    <location>
        <begin position="285"/>
        <end position="299"/>
    </location>
</feature>
<gene>
    <name evidence="5" type="ORF">B0T24DRAFT_641526</name>
</gene>
<keyword evidence="3" id="KW-0472">Membrane</keyword>
<dbReference type="InterPro" id="IPR036188">
    <property type="entry name" value="FAD/NAD-bd_sf"/>
</dbReference>
<evidence type="ECO:0000259" key="4">
    <source>
        <dbReference type="PROSITE" id="PS00624"/>
    </source>
</evidence>
<dbReference type="SUPFAM" id="SSF54373">
    <property type="entry name" value="FAD-linked reductases, C-terminal domain"/>
    <property type="match status" value="1"/>
</dbReference>
<name>A0AAE0JT45_9PEZI</name>